<dbReference type="AlphaFoldDB" id="A0A1B7X2F7"/>
<comment type="caution">
    <text evidence="1">The sequence shown here is derived from an EMBL/GenBank/DDBJ whole genome shotgun (WGS) entry which is preliminary data.</text>
</comment>
<accession>A0A1B7X2F7</accession>
<sequence length="81" mass="8785">MILHPWGTEHGQVGIDPAALYGYWERKDGSEGGGLWFDHLPPGTAGYSAGLDLIDYDGDFELPRSVVAALRAAGVYLDDTY</sequence>
<evidence type="ECO:0000313" key="1">
    <source>
        <dbReference type="EMBL" id="OBQ43513.1"/>
    </source>
</evidence>
<name>A0A1B7X2F7_APHFL</name>
<protein>
    <submittedName>
        <fullName evidence="1">Uncharacterized protein</fullName>
    </submittedName>
</protein>
<reference evidence="1 2" key="1">
    <citation type="submission" date="2015-09" db="EMBL/GenBank/DDBJ databases">
        <title>Aphanizomenon flos-aquae WA102.</title>
        <authorList>
            <person name="Driscoll C."/>
        </authorList>
    </citation>
    <scope>NUCLEOTIDE SEQUENCE [LARGE SCALE GENOMIC DNA]</scope>
    <source>
        <strain evidence="1">WA102</strain>
    </source>
</reference>
<gene>
    <name evidence="1" type="ORF">AN484_11885</name>
</gene>
<dbReference type="EMBL" id="LJOW01000051">
    <property type="protein sequence ID" value="OBQ43513.1"/>
    <property type="molecule type" value="Genomic_DNA"/>
</dbReference>
<evidence type="ECO:0000313" key="2">
    <source>
        <dbReference type="Proteomes" id="UP000092093"/>
    </source>
</evidence>
<proteinExistence type="predicted"/>
<organism evidence="1 2">
    <name type="scientific">Aphanizomenon flos-aquae WA102</name>
    <dbReference type="NCBI Taxonomy" id="1710896"/>
    <lineage>
        <taxon>Bacteria</taxon>
        <taxon>Bacillati</taxon>
        <taxon>Cyanobacteriota</taxon>
        <taxon>Cyanophyceae</taxon>
        <taxon>Nostocales</taxon>
        <taxon>Aphanizomenonaceae</taxon>
        <taxon>Aphanizomenon</taxon>
    </lineage>
</organism>
<dbReference type="Proteomes" id="UP000092093">
    <property type="component" value="Unassembled WGS sequence"/>
</dbReference>